<dbReference type="PROSITE" id="PS51152">
    <property type="entry name" value="NFYA_HAP2_2"/>
    <property type="match status" value="1"/>
</dbReference>
<evidence type="ECO:0000256" key="4">
    <source>
        <dbReference type="ARBA" id="ARBA00023159"/>
    </source>
</evidence>
<feature type="region of interest" description="Disordered" evidence="9">
    <location>
        <begin position="40"/>
        <end position="97"/>
    </location>
</feature>
<dbReference type="RefSeq" id="XP_006575727.1">
    <property type="nucleotide sequence ID" value="XM_006575664.4"/>
</dbReference>
<dbReference type="EnsemblPlants" id="KRH73965">
    <property type="protein sequence ID" value="KRH73965"/>
    <property type="gene ID" value="GLYMA_02G303800"/>
</dbReference>
<evidence type="ECO:0000256" key="6">
    <source>
        <dbReference type="ARBA" id="ARBA00023242"/>
    </source>
</evidence>
<organism evidence="10">
    <name type="scientific">Glycine max</name>
    <name type="common">Soybean</name>
    <name type="synonym">Glycine hispida</name>
    <dbReference type="NCBI Taxonomy" id="3847"/>
    <lineage>
        <taxon>Eukaryota</taxon>
        <taxon>Viridiplantae</taxon>
        <taxon>Streptophyta</taxon>
        <taxon>Embryophyta</taxon>
        <taxon>Tracheophyta</taxon>
        <taxon>Spermatophyta</taxon>
        <taxon>Magnoliopsida</taxon>
        <taxon>eudicotyledons</taxon>
        <taxon>Gunneridae</taxon>
        <taxon>Pentapetalae</taxon>
        <taxon>rosids</taxon>
        <taxon>fabids</taxon>
        <taxon>Fabales</taxon>
        <taxon>Fabaceae</taxon>
        <taxon>Papilionoideae</taxon>
        <taxon>50 kb inversion clade</taxon>
        <taxon>NPAAA clade</taxon>
        <taxon>indigoferoid/millettioid clade</taxon>
        <taxon>Phaseoleae</taxon>
        <taxon>Glycine</taxon>
        <taxon>Glycine subgen. Soja</taxon>
    </lineage>
</organism>
<evidence type="ECO:0000256" key="3">
    <source>
        <dbReference type="ARBA" id="ARBA00023125"/>
    </source>
</evidence>
<dbReference type="Pfam" id="PF02045">
    <property type="entry name" value="CBFB_NFYA"/>
    <property type="match status" value="1"/>
</dbReference>
<evidence type="ECO:0000313" key="12">
    <source>
        <dbReference type="Proteomes" id="UP000008827"/>
    </source>
</evidence>
<dbReference type="EnsemblPlants" id="KRH73964">
    <property type="protein sequence ID" value="KRH73964"/>
    <property type="gene ID" value="GLYMA_02G303800"/>
</dbReference>
<evidence type="ECO:0000256" key="8">
    <source>
        <dbReference type="RuleBase" id="RU367155"/>
    </source>
</evidence>
<gene>
    <name evidence="11" type="primary">NF-YA02</name>
    <name evidence="10" type="ORF">GLYMA_02G303800</name>
</gene>
<feature type="region of interest" description="Disordered" evidence="9">
    <location>
        <begin position="1"/>
        <end position="25"/>
    </location>
</feature>
<protein>
    <recommendedName>
        <fullName evidence="8">Nuclear transcription factor Y subunit</fullName>
    </recommendedName>
</protein>
<dbReference type="GO" id="GO:0003700">
    <property type="term" value="F:DNA-binding transcription factor activity"/>
    <property type="evidence" value="ECO:0007669"/>
    <property type="project" value="UniProtKB-UniRule"/>
</dbReference>
<dbReference type="Gene3D" id="6.10.250.2430">
    <property type="match status" value="1"/>
</dbReference>
<dbReference type="SMART" id="SM00521">
    <property type="entry name" value="CBF"/>
    <property type="match status" value="1"/>
</dbReference>
<feature type="compositionally biased region" description="Polar residues" evidence="9">
    <location>
        <begin position="268"/>
        <end position="279"/>
    </location>
</feature>
<dbReference type="Gramene" id="KRH73966">
    <property type="protein sequence ID" value="KRH73966"/>
    <property type="gene ID" value="GLYMA_02G303800"/>
</dbReference>
<dbReference type="RefSeq" id="XP_040862483.1">
    <property type="nucleotide sequence ID" value="XM_041006549.1"/>
</dbReference>
<reference evidence="10" key="3">
    <citation type="submission" date="2018-07" db="EMBL/GenBank/DDBJ databases">
        <title>WGS assembly of Glycine max.</title>
        <authorList>
            <person name="Schmutz J."/>
            <person name="Cannon S."/>
            <person name="Schlueter J."/>
            <person name="Ma J."/>
            <person name="Mitros T."/>
            <person name="Nelson W."/>
            <person name="Hyten D."/>
            <person name="Song Q."/>
            <person name="Thelen J."/>
            <person name="Cheng J."/>
            <person name="Xu D."/>
            <person name="Hellsten U."/>
            <person name="May G."/>
            <person name="Yu Y."/>
            <person name="Sakurai T."/>
            <person name="Umezawa T."/>
            <person name="Bhattacharyya M."/>
            <person name="Sandhu D."/>
            <person name="Valliyodan B."/>
            <person name="Lindquist E."/>
            <person name="Peto M."/>
            <person name="Grant D."/>
            <person name="Shu S."/>
            <person name="Goodstein D."/>
            <person name="Barry K."/>
            <person name="Futrell-Griggs M."/>
            <person name="Abernathy B."/>
            <person name="Du J."/>
            <person name="Tian Z."/>
            <person name="Zhu L."/>
            <person name="Gill N."/>
            <person name="Joshi T."/>
            <person name="Libault M."/>
            <person name="Sethuraman A."/>
            <person name="Zhang X."/>
            <person name="Shinozaki K."/>
            <person name="Nguyen H."/>
            <person name="Wing R."/>
            <person name="Cregan P."/>
            <person name="Specht J."/>
            <person name="Grimwood J."/>
            <person name="Rokhsar D."/>
            <person name="Stacey G."/>
            <person name="Shoemaker R."/>
            <person name="Jackson S."/>
        </authorList>
    </citation>
    <scope>NUCLEOTIDE SEQUENCE</scope>
    <source>
        <tissue evidence="10">Callus</tissue>
    </source>
</reference>
<dbReference type="EMBL" id="CM000835">
    <property type="protein sequence ID" value="KRH73964.1"/>
    <property type="molecule type" value="Genomic_DNA"/>
</dbReference>
<evidence type="ECO:0000313" key="11">
    <source>
        <dbReference type="EnsemblPlants" id="KRH73963"/>
    </source>
</evidence>
<accession>A0A0R0L3T4</accession>
<keyword evidence="4" id="KW-0010">Activator</keyword>
<dbReference type="InterPro" id="IPR001289">
    <property type="entry name" value="NFYA"/>
</dbReference>
<comment type="function">
    <text evidence="8">Component of the sequence-specific heterotrimeric transcription factor (NF-Y) which specifically recognizes a 5'-CCAAT-3' box motif found in the promoters of its target genes.</text>
</comment>
<dbReference type="Gramene" id="KRH73965">
    <property type="protein sequence ID" value="KRH73965"/>
    <property type="gene ID" value="GLYMA_02G303800"/>
</dbReference>
<evidence type="ECO:0000313" key="10">
    <source>
        <dbReference type="EMBL" id="KRH73966.1"/>
    </source>
</evidence>
<feature type="compositionally biased region" description="Polar residues" evidence="9">
    <location>
        <begin position="71"/>
        <end position="97"/>
    </location>
</feature>
<dbReference type="AlphaFoldDB" id="A0A0R0L3T4"/>
<comment type="subcellular location">
    <subcellularLocation>
        <location evidence="1 8">Nucleus</location>
    </subcellularLocation>
</comment>
<keyword evidence="5 8" id="KW-0804">Transcription</keyword>
<dbReference type="PROSITE" id="PS00686">
    <property type="entry name" value="NFYA_HAP2_1"/>
    <property type="match status" value="1"/>
</dbReference>
<dbReference type="EMBL" id="CM000835">
    <property type="protein sequence ID" value="KRH73963.1"/>
    <property type="molecule type" value="Genomic_DNA"/>
</dbReference>
<dbReference type="EnsemblPlants" id="KRH73966">
    <property type="protein sequence ID" value="KRH73966"/>
    <property type="gene ID" value="GLYMA_02G303800"/>
</dbReference>
<reference evidence="10 11" key="1">
    <citation type="journal article" date="2010" name="Nature">
        <title>Genome sequence of the palaeopolyploid soybean.</title>
        <authorList>
            <person name="Schmutz J."/>
            <person name="Cannon S.B."/>
            <person name="Schlueter J."/>
            <person name="Ma J."/>
            <person name="Mitros T."/>
            <person name="Nelson W."/>
            <person name="Hyten D.L."/>
            <person name="Song Q."/>
            <person name="Thelen J.J."/>
            <person name="Cheng J."/>
            <person name="Xu D."/>
            <person name="Hellsten U."/>
            <person name="May G.D."/>
            <person name="Yu Y."/>
            <person name="Sakurai T."/>
            <person name="Umezawa T."/>
            <person name="Bhattacharyya M.K."/>
            <person name="Sandhu D."/>
            <person name="Valliyodan B."/>
            <person name="Lindquist E."/>
            <person name="Peto M."/>
            <person name="Grant D."/>
            <person name="Shu S."/>
            <person name="Goodstein D."/>
            <person name="Barry K."/>
            <person name="Futrell-Griggs M."/>
            <person name="Abernathy B."/>
            <person name="Du J."/>
            <person name="Tian Z."/>
            <person name="Zhu L."/>
            <person name="Gill N."/>
            <person name="Joshi T."/>
            <person name="Libault M."/>
            <person name="Sethuraman A."/>
            <person name="Zhang X.-C."/>
            <person name="Shinozaki K."/>
            <person name="Nguyen H.T."/>
            <person name="Wing R.A."/>
            <person name="Cregan P."/>
            <person name="Specht J."/>
            <person name="Grimwood J."/>
            <person name="Rokhsar D."/>
            <person name="Stacey G."/>
            <person name="Shoemaker R.C."/>
            <person name="Jackson S.A."/>
        </authorList>
    </citation>
    <scope>NUCLEOTIDE SEQUENCE</scope>
    <source>
        <strain evidence="11">cv. Williams 82</strain>
        <tissue evidence="10">Callus</tissue>
    </source>
</reference>
<dbReference type="EnsemblPlants" id="KRH73963">
    <property type="protein sequence ID" value="KRH73963"/>
    <property type="gene ID" value="GLYMA_02G303800"/>
</dbReference>
<feature type="region of interest" description="Disordered" evidence="9">
    <location>
        <begin position="205"/>
        <end position="236"/>
    </location>
</feature>
<keyword evidence="6 8" id="KW-0539">Nucleus</keyword>
<feature type="compositionally biased region" description="Polar residues" evidence="9">
    <location>
        <begin position="218"/>
        <end position="231"/>
    </location>
</feature>
<evidence type="ECO:0000256" key="9">
    <source>
        <dbReference type="SAM" id="MobiDB-lite"/>
    </source>
</evidence>
<dbReference type="Gramene" id="KRH73964">
    <property type="protein sequence ID" value="KRH73964"/>
    <property type="gene ID" value="GLYMA_02G303800"/>
</dbReference>
<dbReference type="SMR" id="A0A0R0L3T4"/>
<dbReference type="EMBL" id="CM000835">
    <property type="protein sequence ID" value="KRH73965.1"/>
    <property type="molecule type" value="Genomic_DNA"/>
</dbReference>
<dbReference type="ExpressionAtlas" id="A0A0R0L3T4">
    <property type="expression patterns" value="baseline and differential"/>
</dbReference>
<dbReference type="InterPro" id="IPR018362">
    <property type="entry name" value="CCAAT-binding_factor_CS"/>
</dbReference>
<keyword evidence="2 8" id="KW-0805">Transcription regulation</keyword>
<reference evidence="11" key="2">
    <citation type="submission" date="2018-02" db="UniProtKB">
        <authorList>
            <consortium name="EnsemblPlants"/>
        </authorList>
    </citation>
    <scope>IDENTIFICATION</scope>
    <source>
        <strain evidence="11">Williams 82</strain>
    </source>
</reference>
<feature type="compositionally biased region" description="Low complexity" evidence="9">
    <location>
        <begin position="205"/>
        <end position="217"/>
    </location>
</feature>
<dbReference type="OrthoDB" id="1097733at2759"/>
<sequence>MQSKSETANQLRSDPHSFTPNNAYSEPWWRGIQYNPVPQAMLGVNASNSSSLERPNGDSESSEEDDDATKESQPTAPNQSGNYGQDHQAMQHSSSSAPLGYTPFIGMPHARMALPLEMAQEPVYVNAKQYQGILRRRQARAKAELEKKLIKVRKPYLHESRHQHAIRRARGNGGRFAKKTEVEASNHMNKEKDMGTGQVPLSRSISSSGFGSLPSDSAETWNSPSVQQDARGSQVHERFEERNYANVLQSSSTFCLHSGERVEEGDCSGQQRGSILSEHTSQRRLAIQ</sequence>
<dbReference type="GO" id="GO:0003677">
    <property type="term" value="F:DNA binding"/>
    <property type="evidence" value="ECO:0007669"/>
    <property type="project" value="UniProtKB-KW"/>
</dbReference>
<dbReference type="EMBL" id="CM000835">
    <property type="protein sequence ID" value="KRH73966.1"/>
    <property type="molecule type" value="Genomic_DNA"/>
</dbReference>
<name>A0A0R0L3T4_SOYBN</name>
<dbReference type="Gramene" id="KRH73963">
    <property type="protein sequence ID" value="KRH73963"/>
    <property type="gene ID" value="GLYMA_02G303800"/>
</dbReference>
<feature type="compositionally biased region" description="Polar residues" evidence="9">
    <location>
        <begin position="1"/>
        <end position="24"/>
    </location>
</feature>
<evidence type="ECO:0000256" key="2">
    <source>
        <dbReference type="ARBA" id="ARBA00023015"/>
    </source>
</evidence>
<keyword evidence="3 8" id="KW-0238">DNA-binding</keyword>
<dbReference type="PRINTS" id="PR00616">
    <property type="entry name" value="CCAATSUBUNTB"/>
</dbReference>
<evidence type="ECO:0000256" key="1">
    <source>
        <dbReference type="ARBA" id="ARBA00004123"/>
    </source>
</evidence>
<dbReference type="Proteomes" id="UP000008827">
    <property type="component" value="Chromosome 2"/>
</dbReference>
<comment type="similarity">
    <text evidence="8">Belongs to the NFYA/HAP2 subunit family.</text>
</comment>
<keyword evidence="12" id="KW-1185">Reference proteome</keyword>
<comment type="subunit">
    <text evidence="7">Heterotrimeric transcription factor composed of three components, NF-YA, NF-YB and NF-YC. NF-YB and NF-YC must interact and dimerize for NF-YA association and DNA binding.</text>
</comment>
<dbReference type="GO" id="GO:0016602">
    <property type="term" value="C:CCAAT-binding factor complex"/>
    <property type="evidence" value="ECO:0007669"/>
    <property type="project" value="InterPro"/>
</dbReference>
<proteinExistence type="inferred from homology"/>
<evidence type="ECO:0000256" key="5">
    <source>
        <dbReference type="ARBA" id="ARBA00023163"/>
    </source>
</evidence>
<dbReference type="PANTHER" id="PTHR12632">
    <property type="entry name" value="TRANSCRIPTION FACTOR NF-Y ALPHA-RELATED"/>
    <property type="match status" value="1"/>
</dbReference>
<feature type="region of interest" description="Disordered" evidence="9">
    <location>
        <begin position="259"/>
        <end position="288"/>
    </location>
</feature>
<evidence type="ECO:0000256" key="7">
    <source>
        <dbReference type="ARBA" id="ARBA00025911"/>
    </source>
</evidence>
<dbReference type="GeneID" id="102664020"/>
<dbReference type="RefSeq" id="XP_040862480.1">
    <property type="nucleotide sequence ID" value="XM_041006546.1"/>
</dbReference>